<proteinExistence type="predicted"/>
<name>A0A3A4QZD5_9BACT</name>
<protein>
    <recommendedName>
        <fullName evidence="3">Transcription factor zinc-finger domain-containing protein</fullName>
    </recommendedName>
</protein>
<evidence type="ECO:0000313" key="1">
    <source>
        <dbReference type="EMBL" id="RJP59235.1"/>
    </source>
</evidence>
<dbReference type="Proteomes" id="UP000266426">
    <property type="component" value="Unassembled WGS sequence"/>
</dbReference>
<dbReference type="EMBL" id="QZJZ01000053">
    <property type="protein sequence ID" value="RJP59235.1"/>
    <property type="molecule type" value="Genomic_DNA"/>
</dbReference>
<evidence type="ECO:0000313" key="2">
    <source>
        <dbReference type="Proteomes" id="UP000266426"/>
    </source>
</evidence>
<comment type="caution">
    <text evidence="1">The sequence shown here is derived from an EMBL/GenBank/DDBJ whole genome shotgun (WGS) entry which is preliminary data.</text>
</comment>
<sequence length="176" mass="20512">MKCINCSVELVADEYKGLTIRTCPECENIWVEKDTLREFKDRTDEFLCWVDVDLWKKDEHHIVTRADKNCTVCKEYLYNVDYRGSHIVLPVCFSCKGVWISAENRKKLFSYLDNVLTNETLTGYLKEIGHEAAELVSGKESLKEELHDLKTILVLVEYRIFSKIPVLERIISGFPK</sequence>
<dbReference type="AlphaFoldDB" id="A0A3A4QZD5"/>
<organism evidence="1 2">
    <name type="scientific">Candidatus Auribacter fodinae</name>
    <dbReference type="NCBI Taxonomy" id="2093366"/>
    <lineage>
        <taxon>Bacteria</taxon>
        <taxon>Pseudomonadati</taxon>
        <taxon>Candidatus Auribacterota</taxon>
        <taxon>Candidatus Auribacteria</taxon>
        <taxon>Candidatus Auribacterales</taxon>
        <taxon>Candidatus Auribacteraceae</taxon>
        <taxon>Candidatus Auribacter</taxon>
    </lineage>
</organism>
<evidence type="ECO:0008006" key="3">
    <source>
        <dbReference type="Google" id="ProtNLM"/>
    </source>
</evidence>
<reference evidence="1 2" key="1">
    <citation type="journal article" date="2017" name="ISME J.">
        <title>Energy and carbon metabolisms in a deep terrestrial subsurface fluid microbial community.</title>
        <authorList>
            <person name="Momper L."/>
            <person name="Jungbluth S.P."/>
            <person name="Lee M.D."/>
            <person name="Amend J.P."/>
        </authorList>
    </citation>
    <scope>NUCLEOTIDE SEQUENCE [LARGE SCALE GENOMIC DNA]</scope>
    <source>
        <strain evidence="1">SURF_26</strain>
    </source>
</reference>
<accession>A0A3A4QZD5</accession>
<gene>
    <name evidence="1" type="ORF">C4541_06425</name>
</gene>